<dbReference type="RefSeq" id="XP_052943133.1">
    <property type="nucleotide sequence ID" value="XM_053090544.1"/>
</dbReference>
<evidence type="ECO:0000256" key="1">
    <source>
        <dbReference type="SAM" id="MobiDB-lite"/>
    </source>
</evidence>
<proteinExistence type="predicted"/>
<evidence type="ECO:0000313" key="2">
    <source>
        <dbReference type="EMBL" id="KAI9633356.1"/>
    </source>
</evidence>
<feature type="compositionally biased region" description="Polar residues" evidence="1">
    <location>
        <begin position="120"/>
        <end position="139"/>
    </location>
</feature>
<comment type="caution">
    <text evidence="2">The sequence shown here is derived from an EMBL/GenBank/DDBJ whole genome shotgun (WGS) entry which is preliminary data.</text>
</comment>
<feature type="compositionally biased region" description="Low complexity" evidence="1">
    <location>
        <begin position="157"/>
        <end position="174"/>
    </location>
</feature>
<feature type="region of interest" description="Disordered" evidence="1">
    <location>
        <begin position="513"/>
        <end position="533"/>
    </location>
</feature>
<name>A0AA38H5Y4_9TREE</name>
<evidence type="ECO:0000313" key="3">
    <source>
        <dbReference type="Proteomes" id="UP001164286"/>
    </source>
</evidence>
<dbReference type="EMBL" id="JAKWFO010000011">
    <property type="protein sequence ID" value="KAI9633356.1"/>
    <property type="molecule type" value="Genomic_DNA"/>
</dbReference>
<reference evidence="2" key="1">
    <citation type="journal article" date="2022" name="G3 (Bethesda)">
        <title>High quality genome of the basidiomycete yeast Dioszegia hungarica PDD-24b-2 isolated from cloud water.</title>
        <authorList>
            <person name="Jarrige D."/>
            <person name="Haridas S."/>
            <person name="Bleykasten-Grosshans C."/>
            <person name="Joly M."/>
            <person name="Nadalig T."/>
            <person name="Sancelme M."/>
            <person name="Vuilleumier S."/>
            <person name="Grigoriev I.V."/>
            <person name="Amato P."/>
            <person name="Bringel F."/>
        </authorList>
    </citation>
    <scope>NUCLEOTIDE SEQUENCE</scope>
    <source>
        <strain evidence="2">PDD-24b-2</strain>
    </source>
</reference>
<organism evidence="2 3">
    <name type="scientific">Dioszegia hungarica</name>
    <dbReference type="NCBI Taxonomy" id="4972"/>
    <lineage>
        <taxon>Eukaryota</taxon>
        <taxon>Fungi</taxon>
        <taxon>Dikarya</taxon>
        <taxon>Basidiomycota</taxon>
        <taxon>Agaricomycotina</taxon>
        <taxon>Tremellomycetes</taxon>
        <taxon>Tremellales</taxon>
        <taxon>Bulleribasidiaceae</taxon>
        <taxon>Dioszegia</taxon>
    </lineage>
</organism>
<protein>
    <submittedName>
        <fullName evidence="2">Uncharacterized protein</fullName>
    </submittedName>
</protein>
<dbReference type="GeneID" id="77729749"/>
<dbReference type="AlphaFoldDB" id="A0AA38H5Y4"/>
<keyword evidence="3" id="KW-1185">Reference proteome</keyword>
<sequence length="549" mass="59077">MLPHPGSPTYIPALLGHLQAELASGGQEWGIDPSLFSTLLLAQIVGPERGGVIVDVLPSETGSTSAGLSKVVNCVEGLSRSVFGLETHHLHLDRHSHPSELPSSLFLGSSFAPHRHARAVSTSTRAGRSNTISTPSSRYASALPSPRRPRSYIGSRTTTPGVTPGITPKNSLPLLNPSLTPKDEYGFGPALVSLRAQSDQAQDGQEVLVDSPGPVDGEDAERRLPQCLIVSGLERAESAVWGKLVETLLKGHVEDGGPVGGARDPSCTGDKAEVSESRRWDLPEGFWVIWVREEEKSEKCPSWLIDQFSCSVCVHPDDLEMPLPMPKRDIIPSSYINSVTALLPYTHIHPPLSTHLSNLLSGISAHPRLSSSITGRAALLLPQFVKAHRLISAQFALPAGWEEVVQTRRDVLATSAAAAKAGLGAVRGAGGEVRVKKQDEGWVDTWGILAGEEPTLADLVLSDGDGGEWEGIDCQPGNAHAVFTLAVRHRVGWREERREVMYLLKGSAVGRTGDGVSAGDGEGKMKQRNRERRKRREVDMMLEDILAVV</sequence>
<feature type="region of interest" description="Disordered" evidence="1">
    <location>
        <begin position="119"/>
        <end position="174"/>
    </location>
</feature>
<accession>A0AA38H5Y4</accession>
<dbReference type="Proteomes" id="UP001164286">
    <property type="component" value="Unassembled WGS sequence"/>
</dbReference>
<gene>
    <name evidence="2" type="ORF">MKK02DRAFT_39337</name>
</gene>